<evidence type="ECO:0000256" key="1">
    <source>
        <dbReference type="SAM" id="Phobius"/>
    </source>
</evidence>
<keyword evidence="1 2" id="KW-0812">Transmembrane</keyword>
<proteinExistence type="predicted"/>
<dbReference type="EMBL" id="CM001218">
    <property type="protein sequence ID" value="KEH37525.1"/>
    <property type="molecule type" value="Genomic_DNA"/>
</dbReference>
<evidence type="ECO:0000313" key="3">
    <source>
        <dbReference type="EnsemblPlants" id="KEH37525"/>
    </source>
</evidence>
<accession>A0A072VH96</accession>
<gene>
    <name evidence="2" type="ordered locus">MTR_2g040960</name>
</gene>
<protein>
    <submittedName>
        <fullName evidence="2">Transmembrane protein, putative</fullName>
    </submittedName>
</protein>
<name>A0A072VH96_MEDTR</name>
<evidence type="ECO:0000313" key="4">
    <source>
        <dbReference type="Proteomes" id="UP000002051"/>
    </source>
</evidence>
<evidence type="ECO:0000313" key="2">
    <source>
        <dbReference type="EMBL" id="KEH37525.1"/>
    </source>
</evidence>
<dbReference type="EnsemblPlants" id="KEH37525">
    <property type="protein sequence ID" value="KEH37525"/>
    <property type="gene ID" value="MTR_2g040960"/>
</dbReference>
<reference evidence="2 4" key="2">
    <citation type="journal article" date="2014" name="BMC Genomics">
        <title>An improved genome release (version Mt4.0) for the model legume Medicago truncatula.</title>
        <authorList>
            <person name="Tang H."/>
            <person name="Krishnakumar V."/>
            <person name="Bidwell S."/>
            <person name="Rosen B."/>
            <person name="Chan A."/>
            <person name="Zhou S."/>
            <person name="Gentzbittel L."/>
            <person name="Childs K.L."/>
            <person name="Yandell M."/>
            <person name="Gundlach H."/>
            <person name="Mayer K.F."/>
            <person name="Schwartz D.C."/>
            <person name="Town C.D."/>
        </authorList>
    </citation>
    <scope>GENOME REANNOTATION</scope>
    <source>
        <strain evidence="2">A17</strain>
        <strain evidence="3 4">cv. Jemalong A17</strain>
    </source>
</reference>
<organism evidence="2 4">
    <name type="scientific">Medicago truncatula</name>
    <name type="common">Barrel medic</name>
    <name type="synonym">Medicago tribuloides</name>
    <dbReference type="NCBI Taxonomy" id="3880"/>
    <lineage>
        <taxon>Eukaryota</taxon>
        <taxon>Viridiplantae</taxon>
        <taxon>Streptophyta</taxon>
        <taxon>Embryophyta</taxon>
        <taxon>Tracheophyta</taxon>
        <taxon>Spermatophyta</taxon>
        <taxon>Magnoliopsida</taxon>
        <taxon>eudicotyledons</taxon>
        <taxon>Gunneridae</taxon>
        <taxon>Pentapetalae</taxon>
        <taxon>rosids</taxon>
        <taxon>fabids</taxon>
        <taxon>Fabales</taxon>
        <taxon>Fabaceae</taxon>
        <taxon>Papilionoideae</taxon>
        <taxon>50 kb inversion clade</taxon>
        <taxon>NPAAA clade</taxon>
        <taxon>Hologalegina</taxon>
        <taxon>IRL clade</taxon>
        <taxon>Trifolieae</taxon>
        <taxon>Medicago</taxon>
    </lineage>
</organism>
<feature type="transmembrane region" description="Helical" evidence="1">
    <location>
        <begin position="67"/>
        <end position="85"/>
    </location>
</feature>
<sequence length="133" mass="15811">MGWVYGQKMFRKSIFMFKSKESENEVLWRVGLMNKVDTLGIEFRVIKFLIVMASFAEQNTKRRKHNLIFAAFTTFAASTFSPFAASTFTTFPPFAASTFYAFPPWWHLGWVRERVSHYGRVFFYHKIKEVHRF</sequence>
<keyword evidence="1" id="KW-1133">Transmembrane helix</keyword>
<dbReference type="AlphaFoldDB" id="A0A072VH96"/>
<reference evidence="2 4" key="1">
    <citation type="journal article" date="2011" name="Nature">
        <title>The Medicago genome provides insight into the evolution of rhizobial symbioses.</title>
        <authorList>
            <person name="Young N.D."/>
            <person name="Debelle F."/>
            <person name="Oldroyd G.E."/>
            <person name="Geurts R."/>
            <person name="Cannon S.B."/>
            <person name="Udvardi M.K."/>
            <person name="Benedito V.A."/>
            <person name="Mayer K.F."/>
            <person name="Gouzy J."/>
            <person name="Schoof H."/>
            <person name="Van de Peer Y."/>
            <person name="Proost S."/>
            <person name="Cook D.R."/>
            <person name="Meyers B.C."/>
            <person name="Spannagl M."/>
            <person name="Cheung F."/>
            <person name="De Mita S."/>
            <person name="Krishnakumar V."/>
            <person name="Gundlach H."/>
            <person name="Zhou S."/>
            <person name="Mudge J."/>
            <person name="Bharti A.K."/>
            <person name="Murray J.D."/>
            <person name="Naoumkina M.A."/>
            <person name="Rosen B."/>
            <person name="Silverstein K.A."/>
            <person name="Tang H."/>
            <person name="Rombauts S."/>
            <person name="Zhao P.X."/>
            <person name="Zhou P."/>
            <person name="Barbe V."/>
            <person name="Bardou P."/>
            <person name="Bechner M."/>
            <person name="Bellec A."/>
            <person name="Berger A."/>
            <person name="Berges H."/>
            <person name="Bidwell S."/>
            <person name="Bisseling T."/>
            <person name="Choisne N."/>
            <person name="Couloux A."/>
            <person name="Denny R."/>
            <person name="Deshpande S."/>
            <person name="Dai X."/>
            <person name="Doyle J.J."/>
            <person name="Dudez A.M."/>
            <person name="Farmer A.D."/>
            <person name="Fouteau S."/>
            <person name="Franken C."/>
            <person name="Gibelin C."/>
            <person name="Gish J."/>
            <person name="Goldstein S."/>
            <person name="Gonzalez A.J."/>
            <person name="Green P.J."/>
            <person name="Hallab A."/>
            <person name="Hartog M."/>
            <person name="Hua A."/>
            <person name="Humphray S.J."/>
            <person name="Jeong D.H."/>
            <person name="Jing Y."/>
            <person name="Jocker A."/>
            <person name="Kenton S.M."/>
            <person name="Kim D.J."/>
            <person name="Klee K."/>
            <person name="Lai H."/>
            <person name="Lang C."/>
            <person name="Lin S."/>
            <person name="Macmil S.L."/>
            <person name="Magdelenat G."/>
            <person name="Matthews L."/>
            <person name="McCorrison J."/>
            <person name="Monaghan E.L."/>
            <person name="Mun J.H."/>
            <person name="Najar F.Z."/>
            <person name="Nicholson C."/>
            <person name="Noirot C."/>
            <person name="O'Bleness M."/>
            <person name="Paule C.R."/>
            <person name="Poulain J."/>
            <person name="Prion F."/>
            <person name="Qin B."/>
            <person name="Qu C."/>
            <person name="Retzel E.F."/>
            <person name="Riddle C."/>
            <person name="Sallet E."/>
            <person name="Samain S."/>
            <person name="Samson N."/>
            <person name="Sanders I."/>
            <person name="Saurat O."/>
            <person name="Scarpelli C."/>
            <person name="Schiex T."/>
            <person name="Segurens B."/>
            <person name="Severin A.J."/>
            <person name="Sherrier D.J."/>
            <person name="Shi R."/>
            <person name="Sims S."/>
            <person name="Singer S.R."/>
            <person name="Sinharoy S."/>
            <person name="Sterck L."/>
            <person name="Viollet A."/>
            <person name="Wang B.B."/>
            <person name="Wang K."/>
            <person name="Wang M."/>
            <person name="Wang X."/>
            <person name="Warfsmann J."/>
            <person name="Weissenbach J."/>
            <person name="White D.D."/>
            <person name="White J.D."/>
            <person name="Wiley G.B."/>
            <person name="Wincker P."/>
            <person name="Xing Y."/>
            <person name="Yang L."/>
            <person name="Yao Z."/>
            <person name="Ying F."/>
            <person name="Zhai J."/>
            <person name="Zhou L."/>
            <person name="Zuber A."/>
            <person name="Denarie J."/>
            <person name="Dixon R.A."/>
            <person name="May G.D."/>
            <person name="Schwartz D.C."/>
            <person name="Rogers J."/>
            <person name="Quetier F."/>
            <person name="Town C.D."/>
            <person name="Roe B.A."/>
        </authorList>
    </citation>
    <scope>NUCLEOTIDE SEQUENCE [LARGE SCALE GENOMIC DNA]</scope>
    <source>
        <strain evidence="2">A17</strain>
        <strain evidence="3 4">cv. Jemalong A17</strain>
    </source>
</reference>
<keyword evidence="1" id="KW-0472">Membrane</keyword>
<dbReference type="Proteomes" id="UP000002051">
    <property type="component" value="Chromosome 2"/>
</dbReference>
<dbReference type="HOGENOM" id="CLU_1909775_0_0_1"/>
<reference evidence="3" key="3">
    <citation type="submission" date="2015-04" db="UniProtKB">
        <authorList>
            <consortium name="EnsemblPlants"/>
        </authorList>
    </citation>
    <scope>IDENTIFICATION</scope>
    <source>
        <strain evidence="3">cv. Jemalong A17</strain>
    </source>
</reference>
<keyword evidence="4" id="KW-1185">Reference proteome</keyword>